<dbReference type="InterPro" id="IPR001509">
    <property type="entry name" value="Epimerase_deHydtase"/>
</dbReference>
<evidence type="ECO:0000313" key="3">
    <source>
        <dbReference type="Proteomes" id="UP001054945"/>
    </source>
</evidence>
<dbReference type="InterPro" id="IPR050177">
    <property type="entry name" value="Lipid_A_modif_metabolic_enz"/>
</dbReference>
<dbReference type="Gene3D" id="3.40.50.720">
    <property type="entry name" value="NAD(P)-binding Rossmann-like Domain"/>
    <property type="match status" value="1"/>
</dbReference>
<dbReference type="PANTHER" id="PTHR43245">
    <property type="entry name" value="BIFUNCTIONAL POLYMYXIN RESISTANCE PROTEIN ARNA"/>
    <property type="match status" value="1"/>
</dbReference>
<gene>
    <name evidence="2" type="primary">UXS1</name>
    <name evidence="2" type="ORF">CEXT_77621</name>
</gene>
<sequence length="325" mass="35851">MDTHSNGQHTEPRNFHHVLVTGGAGYIGSVLVPLLLQEGLEVTVYDTFRFGVSPLLFHAYHPRLKLVKGDIRDKESMTEALRDVDAVVHLAAVVGYPACDQDPVLARSVNVDGTQVLVSCLKPHQKIVYSSTGSCYGAIDGVCSEDTPISPLTLYGSTKADAERIVLDHGGVCLRLATLFGVSPRMRLDLLVNDLTFKALTQGRFSLYQGSFRRTFLHVRDAVRAFLFALDNYDQMKGSAFNIGDETMNMTKTQVAKRIQRFVPSCEIGLGSGEDKDQRDYDVSYARITKLGFRSSIQLDDGIKELVTVLPQMSAAEITFSKNIL</sequence>
<organism evidence="2 3">
    <name type="scientific">Caerostris extrusa</name>
    <name type="common">Bark spider</name>
    <name type="synonym">Caerostris bankana</name>
    <dbReference type="NCBI Taxonomy" id="172846"/>
    <lineage>
        <taxon>Eukaryota</taxon>
        <taxon>Metazoa</taxon>
        <taxon>Ecdysozoa</taxon>
        <taxon>Arthropoda</taxon>
        <taxon>Chelicerata</taxon>
        <taxon>Arachnida</taxon>
        <taxon>Araneae</taxon>
        <taxon>Araneomorphae</taxon>
        <taxon>Entelegynae</taxon>
        <taxon>Araneoidea</taxon>
        <taxon>Araneidae</taxon>
        <taxon>Caerostris</taxon>
    </lineage>
</organism>
<feature type="domain" description="NAD-dependent epimerase/dehydratase" evidence="1">
    <location>
        <begin position="18"/>
        <end position="244"/>
    </location>
</feature>
<dbReference type="Pfam" id="PF01370">
    <property type="entry name" value="Epimerase"/>
    <property type="match status" value="1"/>
</dbReference>
<dbReference type="EMBL" id="BPLR01012318">
    <property type="protein sequence ID" value="GIY53018.1"/>
    <property type="molecule type" value="Genomic_DNA"/>
</dbReference>
<comment type="caution">
    <text evidence="2">The sequence shown here is derived from an EMBL/GenBank/DDBJ whole genome shotgun (WGS) entry which is preliminary data.</text>
</comment>
<dbReference type="InterPro" id="IPR036291">
    <property type="entry name" value="NAD(P)-bd_dom_sf"/>
</dbReference>
<keyword evidence="3" id="KW-1185">Reference proteome</keyword>
<evidence type="ECO:0000259" key="1">
    <source>
        <dbReference type="Pfam" id="PF01370"/>
    </source>
</evidence>
<protein>
    <submittedName>
        <fullName evidence="2">UDP-glucuronic acid decarboxylase 1</fullName>
    </submittedName>
</protein>
<accession>A0AAV4U5B8</accession>
<dbReference type="AlphaFoldDB" id="A0AAV4U5B8"/>
<dbReference type="PANTHER" id="PTHR43245:SF23">
    <property type="entry name" value="NAD(P)-BINDING DOMAIN-CONTAINING PROTEIN"/>
    <property type="match status" value="1"/>
</dbReference>
<dbReference type="SUPFAM" id="SSF51735">
    <property type="entry name" value="NAD(P)-binding Rossmann-fold domains"/>
    <property type="match status" value="1"/>
</dbReference>
<dbReference type="CDD" id="cd08946">
    <property type="entry name" value="SDR_e"/>
    <property type="match status" value="1"/>
</dbReference>
<proteinExistence type="predicted"/>
<evidence type="ECO:0000313" key="2">
    <source>
        <dbReference type="EMBL" id="GIY53018.1"/>
    </source>
</evidence>
<dbReference type="Proteomes" id="UP001054945">
    <property type="component" value="Unassembled WGS sequence"/>
</dbReference>
<reference evidence="2 3" key="1">
    <citation type="submission" date="2021-06" db="EMBL/GenBank/DDBJ databases">
        <title>Caerostris extrusa draft genome.</title>
        <authorList>
            <person name="Kono N."/>
            <person name="Arakawa K."/>
        </authorList>
    </citation>
    <scope>NUCLEOTIDE SEQUENCE [LARGE SCALE GENOMIC DNA]</scope>
</reference>
<name>A0AAV4U5B8_CAEEX</name>